<feature type="domain" description="(S)-ureidoglycine aminohydrolase cupin" evidence="1">
    <location>
        <begin position="54"/>
        <end position="123"/>
    </location>
</feature>
<evidence type="ECO:0000313" key="3">
    <source>
        <dbReference type="Proteomes" id="UP001174932"/>
    </source>
</evidence>
<dbReference type="EMBL" id="JAUOZU010000001">
    <property type="protein sequence ID" value="MDO6962674.1"/>
    <property type="molecule type" value="Genomic_DNA"/>
</dbReference>
<sequence length="167" mass="18457">MAMPVTKIDETISNPMFIAKRAEDVALVDAPIKAEWIVSGNPKARAGLHSPSLDGGAATNIWDCTAGSFWWTFYSEETVMILEGEVRVTSEAGETRVLKPGDIAYFAQDSRALWEIERYVKKVAFCRHKPSNPVRKLRSALRALKSTPIKNMVSVRLLATIGVVLPL</sequence>
<keyword evidence="3" id="KW-1185">Reference proteome</keyword>
<dbReference type="PANTHER" id="PTHR40943:SF1">
    <property type="entry name" value="CYTOPLASMIC PROTEIN"/>
    <property type="match status" value="1"/>
</dbReference>
<dbReference type="PANTHER" id="PTHR40943">
    <property type="entry name" value="CYTOPLASMIC PROTEIN-RELATED"/>
    <property type="match status" value="1"/>
</dbReference>
<dbReference type="InterPro" id="IPR014710">
    <property type="entry name" value="RmlC-like_jellyroll"/>
</dbReference>
<evidence type="ECO:0000313" key="2">
    <source>
        <dbReference type="EMBL" id="MDO6962674.1"/>
    </source>
</evidence>
<dbReference type="RefSeq" id="WP_304374557.1">
    <property type="nucleotide sequence ID" value="NZ_JAUOZU010000001.1"/>
</dbReference>
<reference evidence="2" key="2">
    <citation type="submission" date="2023-07" db="EMBL/GenBank/DDBJ databases">
        <authorList>
            <person name="Shen H."/>
        </authorList>
    </citation>
    <scope>NUCLEOTIDE SEQUENCE</scope>
    <source>
        <strain evidence="2">TNR-22</strain>
    </source>
</reference>
<dbReference type="Proteomes" id="UP001174932">
    <property type="component" value="Unassembled WGS sequence"/>
</dbReference>
<gene>
    <name evidence="2" type="ORF">Q4481_01820</name>
</gene>
<dbReference type="CDD" id="cd02227">
    <property type="entry name" value="cupin_TM1112-like"/>
    <property type="match status" value="1"/>
</dbReference>
<dbReference type="Gene3D" id="2.60.120.10">
    <property type="entry name" value="Jelly Rolls"/>
    <property type="match status" value="1"/>
</dbReference>
<reference evidence="2" key="1">
    <citation type="journal article" date="2015" name="Int. J. Syst. Evol. Microbiol.">
        <title>Rhizobium alvei sp. nov., isolated from a freshwater river.</title>
        <authorList>
            <person name="Sheu S.Y."/>
            <person name="Huang H.W."/>
            <person name="Young C.C."/>
            <person name="Chen W.M."/>
        </authorList>
    </citation>
    <scope>NUCLEOTIDE SEQUENCE</scope>
    <source>
        <strain evidence="2">TNR-22</strain>
    </source>
</reference>
<comment type="caution">
    <text evidence="2">The sequence shown here is derived from an EMBL/GenBank/DDBJ whole genome shotgun (WGS) entry which is preliminary data.</text>
</comment>
<protein>
    <submittedName>
        <fullName evidence="2">Cupin domain-containing protein</fullName>
    </submittedName>
</protein>
<evidence type="ECO:0000259" key="1">
    <source>
        <dbReference type="Pfam" id="PF05899"/>
    </source>
</evidence>
<proteinExistence type="predicted"/>
<dbReference type="InterPro" id="IPR008579">
    <property type="entry name" value="UGlyAH_Cupin_dom"/>
</dbReference>
<dbReference type="Pfam" id="PF05899">
    <property type="entry name" value="Cupin_3"/>
    <property type="match status" value="1"/>
</dbReference>
<organism evidence="2 3">
    <name type="scientific">Rhizobium alvei</name>
    <dbReference type="NCBI Taxonomy" id="1132659"/>
    <lineage>
        <taxon>Bacteria</taxon>
        <taxon>Pseudomonadati</taxon>
        <taxon>Pseudomonadota</taxon>
        <taxon>Alphaproteobacteria</taxon>
        <taxon>Hyphomicrobiales</taxon>
        <taxon>Rhizobiaceae</taxon>
        <taxon>Rhizobium/Agrobacterium group</taxon>
        <taxon>Rhizobium</taxon>
    </lineage>
</organism>
<dbReference type="SUPFAM" id="SSF51182">
    <property type="entry name" value="RmlC-like cupins"/>
    <property type="match status" value="1"/>
</dbReference>
<dbReference type="InterPro" id="IPR011051">
    <property type="entry name" value="RmlC_Cupin_sf"/>
</dbReference>
<accession>A0ABT8YG75</accession>
<name>A0ABT8YG75_9HYPH</name>